<reference evidence="2 3" key="1">
    <citation type="submission" date="2017-05" db="EMBL/GenBank/DDBJ databases">
        <authorList>
            <person name="Varghese N."/>
            <person name="Submissions S."/>
        </authorList>
    </citation>
    <scope>NUCLEOTIDE SEQUENCE [LARGE SCALE GENOMIC DNA]</scope>
    <source>
        <strain evidence="2 3">DSM 25457</strain>
    </source>
</reference>
<feature type="compositionally biased region" description="Basic and acidic residues" evidence="1">
    <location>
        <begin position="7"/>
        <end position="17"/>
    </location>
</feature>
<keyword evidence="3" id="KW-1185">Reference proteome</keyword>
<feature type="region of interest" description="Disordered" evidence="1">
    <location>
        <begin position="1"/>
        <end position="34"/>
    </location>
</feature>
<sequence length="34" mass="3858">MASRMIVKSDRRREHESLPVSNEANDTGIMIQSV</sequence>
<name>A0ABY1PW96_9BACT</name>
<proteinExistence type="predicted"/>
<organism evidence="2 3">
    <name type="scientific">Neorhodopirellula lusitana</name>
    <dbReference type="NCBI Taxonomy" id="445327"/>
    <lineage>
        <taxon>Bacteria</taxon>
        <taxon>Pseudomonadati</taxon>
        <taxon>Planctomycetota</taxon>
        <taxon>Planctomycetia</taxon>
        <taxon>Pirellulales</taxon>
        <taxon>Pirellulaceae</taxon>
        <taxon>Neorhodopirellula</taxon>
    </lineage>
</organism>
<evidence type="ECO:0000313" key="2">
    <source>
        <dbReference type="EMBL" id="SMP51090.1"/>
    </source>
</evidence>
<dbReference type="EMBL" id="FXUG01000003">
    <property type="protein sequence ID" value="SMP51090.1"/>
    <property type="molecule type" value="Genomic_DNA"/>
</dbReference>
<dbReference type="Proteomes" id="UP001158067">
    <property type="component" value="Unassembled WGS sequence"/>
</dbReference>
<feature type="compositionally biased region" description="Polar residues" evidence="1">
    <location>
        <begin position="19"/>
        <end position="34"/>
    </location>
</feature>
<gene>
    <name evidence="2" type="ORF">SAMN06265222_103222</name>
</gene>
<evidence type="ECO:0000256" key="1">
    <source>
        <dbReference type="SAM" id="MobiDB-lite"/>
    </source>
</evidence>
<comment type="caution">
    <text evidence="2">The sequence shown here is derived from an EMBL/GenBank/DDBJ whole genome shotgun (WGS) entry which is preliminary data.</text>
</comment>
<evidence type="ECO:0000313" key="3">
    <source>
        <dbReference type="Proteomes" id="UP001158067"/>
    </source>
</evidence>
<protein>
    <submittedName>
        <fullName evidence="2">Uncharacterized protein</fullName>
    </submittedName>
</protein>
<accession>A0ABY1PW96</accession>